<sequence>MSRYGSRHHHLCQQVLDVSKDEGRLPEAIWFTSTTRNTPLEMGKYSHGFYHKTTKDNKRLQHDLVLSRVKPEEMPIRAKRLLFLGMEPRSTTSFTSLKNRLKLGTVRSNVESKVISLSSKFVETREEALSPPRDVNTSSKEYSHPFSKIRNYTECHVLRFKDKALLTGKGCDTP</sequence>
<reference evidence="1" key="1">
    <citation type="journal article" date="2022" name="Int. J. Mol. Sci.">
        <title>Draft Genome of Tanacetum Coccineum: Genomic Comparison of Closely Related Tanacetum-Family Plants.</title>
        <authorList>
            <person name="Yamashiro T."/>
            <person name="Shiraishi A."/>
            <person name="Nakayama K."/>
            <person name="Satake H."/>
        </authorList>
    </citation>
    <scope>NUCLEOTIDE SEQUENCE</scope>
</reference>
<accession>A0ABQ4YT04</accession>
<reference evidence="1" key="2">
    <citation type="submission" date="2022-01" db="EMBL/GenBank/DDBJ databases">
        <authorList>
            <person name="Yamashiro T."/>
            <person name="Shiraishi A."/>
            <person name="Satake H."/>
            <person name="Nakayama K."/>
        </authorList>
    </citation>
    <scope>NUCLEOTIDE SEQUENCE</scope>
</reference>
<gene>
    <name evidence="1" type="ORF">Tco_0747539</name>
</gene>
<evidence type="ECO:0000313" key="2">
    <source>
        <dbReference type="Proteomes" id="UP001151760"/>
    </source>
</evidence>
<evidence type="ECO:0000313" key="1">
    <source>
        <dbReference type="EMBL" id="GJS80998.1"/>
    </source>
</evidence>
<comment type="caution">
    <text evidence="1">The sequence shown here is derived from an EMBL/GenBank/DDBJ whole genome shotgun (WGS) entry which is preliminary data.</text>
</comment>
<dbReference type="Proteomes" id="UP001151760">
    <property type="component" value="Unassembled WGS sequence"/>
</dbReference>
<organism evidence="1 2">
    <name type="scientific">Tanacetum coccineum</name>
    <dbReference type="NCBI Taxonomy" id="301880"/>
    <lineage>
        <taxon>Eukaryota</taxon>
        <taxon>Viridiplantae</taxon>
        <taxon>Streptophyta</taxon>
        <taxon>Embryophyta</taxon>
        <taxon>Tracheophyta</taxon>
        <taxon>Spermatophyta</taxon>
        <taxon>Magnoliopsida</taxon>
        <taxon>eudicotyledons</taxon>
        <taxon>Gunneridae</taxon>
        <taxon>Pentapetalae</taxon>
        <taxon>asterids</taxon>
        <taxon>campanulids</taxon>
        <taxon>Asterales</taxon>
        <taxon>Asteraceae</taxon>
        <taxon>Asteroideae</taxon>
        <taxon>Anthemideae</taxon>
        <taxon>Anthemidinae</taxon>
        <taxon>Tanacetum</taxon>
    </lineage>
</organism>
<keyword evidence="2" id="KW-1185">Reference proteome</keyword>
<dbReference type="EMBL" id="BQNB010010714">
    <property type="protein sequence ID" value="GJS80998.1"/>
    <property type="molecule type" value="Genomic_DNA"/>
</dbReference>
<name>A0ABQ4YT04_9ASTR</name>
<proteinExistence type="predicted"/>
<protein>
    <submittedName>
        <fullName evidence="1">Uncharacterized protein</fullName>
    </submittedName>
</protein>